<evidence type="ECO:0000313" key="13">
    <source>
        <dbReference type="Proteomes" id="UP000001074"/>
    </source>
</evidence>
<dbReference type="GO" id="GO:0006633">
    <property type="term" value="P:fatty acid biosynthetic process"/>
    <property type="evidence" value="ECO:0007669"/>
    <property type="project" value="UniProtKB-UniPathway"/>
</dbReference>
<dbReference type="STRING" id="59463.ENSMLUP00000015145"/>
<evidence type="ECO:0000256" key="5">
    <source>
        <dbReference type="ARBA" id="ARBA00022857"/>
    </source>
</evidence>
<dbReference type="Proteomes" id="UP000001074">
    <property type="component" value="Unassembled WGS sequence"/>
</dbReference>
<evidence type="ECO:0000256" key="9">
    <source>
        <dbReference type="ARBA" id="ARBA00023268"/>
    </source>
</evidence>
<proteinExistence type="predicted"/>
<keyword evidence="4" id="KW-0276">Fatty acid metabolism</keyword>
<dbReference type="AlphaFoldDB" id="G1PV07"/>
<dbReference type="InterPro" id="IPR014043">
    <property type="entry name" value="Acyl_transferase_dom"/>
</dbReference>
<reference evidence="12" key="2">
    <citation type="submission" date="2025-08" db="UniProtKB">
        <authorList>
            <consortium name="Ensembl"/>
        </authorList>
    </citation>
    <scope>IDENTIFICATION</scope>
</reference>
<dbReference type="GO" id="GO:0004314">
    <property type="term" value="F:[acyl-carrier-protein] S-malonyltransferase activity"/>
    <property type="evidence" value="ECO:0007669"/>
    <property type="project" value="UniProtKB-EC"/>
</dbReference>
<dbReference type="Gene3D" id="3.40.366.10">
    <property type="entry name" value="Malonyl-Coenzyme A Acyl Carrier Protein, domain 2"/>
    <property type="match status" value="1"/>
</dbReference>
<dbReference type="OMA" id="PINEYPI"/>
<evidence type="ECO:0000256" key="4">
    <source>
        <dbReference type="ARBA" id="ARBA00022832"/>
    </source>
</evidence>
<dbReference type="GO" id="GO:0016491">
    <property type="term" value="F:oxidoreductase activity"/>
    <property type="evidence" value="ECO:0007669"/>
    <property type="project" value="UniProtKB-KW"/>
</dbReference>
<dbReference type="GO" id="GO:0004312">
    <property type="term" value="F:fatty acid synthase activity"/>
    <property type="evidence" value="ECO:0007669"/>
    <property type="project" value="TreeGrafter"/>
</dbReference>
<dbReference type="InterPro" id="IPR016036">
    <property type="entry name" value="Malonyl_transacylase_ACP-bd"/>
</dbReference>
<reference evidence="12" key="3">
    <citation type="submission" date="2025-09" db="UniProtKB">
        <authorList>
            <consortium name="Ensembl"/>
        </authorList>
    </citation>
    <scope>IDENTIFICATION</scope>
</reference>
<comment type="catalytic activity">
    <reaction evidence="10">
        <text>holo-[ACP] + malonyl-CoA = malonyl-[ACP] + CoA</text>
        <dbReference type="Rhea" id="RHEA:41792"/>
        <dbReference type="Rhea" id="RHEA-COMP:9623"/>
        <dbReference type="Rhea" id="RHEA-COMP:9685"/>
        <dbReference type="ChEBI" id="CHEBI:57287"/>
        <dbReference type="ChEBI" id="CHEBI:57384"/>
        <dbReference type="ChEBI" id="CHEBI:64479"/>
        <dbReference type="ChEBI" id="CHEBI:78449"/>
        <dbReference type="EC" id="2.3.1.39"/>
    </reaction>
    <physiologicalReaction direction="left-to-right" evidence="10">
        <dbReference type="Rhea" id="RHEA:41793"/>
    </physiologicalReaction>
</comment>
<sequence length="181" mass="19377">GMGTQWRGMGLSLMRLACFRDSILRSDEVVKPLGLQVSELLLSTDEATFDDTVNAFVSLTAIQIALIDLLTSLGLRPDGIIGHSLGEVACGYADGCLSQEEAVLAAYWRGQCIKEAHIPPGAMAAVGLSWEECKRRCPPGVVPACHNSKDTVTISGPQASVSEFVEQLRQEGVFAKEVRTG</sequence>
<keyword evidence="9" id="KW-0511">Multifunctional enzyme</keyword>
<dbReference type="HOGENOM" id="CLU_1492423_0_0_1"/>
<dbReference type="InterPro" id="IPR050091">
    <property type="entry name" value="PKS_NRPS_Biosynth_Enz"/>
</dbReference>
<evidence type="ECO:0000256" key="7">
    <source>
        <dbReference type="ARBA" id="ARBA00023098"/>
    </source>
</evidence>
<keyword evidence="6" id="KW-0560">Oxidoreductase</keyword>
<organism evidence="12 13">
    <name type="scientific">Myotis lucifugus</name>
    <name type="common">Little brown bat</name>
    <dbReference type="NCBI Taxonomy" id="59463"/>
    <lineage>
        <taxon>Eukaryota</taxon>
        <taxon>Metazoa</taxon>
        <taxon>Chordata</taxon>
        <taxon>Craniata</taxon>
        <taxon>Vertebrata</taxon>
        <taxon>Euteleostomi</taxon>
        <taxon>Mammalia</taxon>
        <taxon>Eutheria</taxon>
        <taxon>Laurasiatheria</taxon>
        <taxon>Chiroptera</taxon>
        <taxon>Yangochiroptera</taxon>
        <taxon>Vespertilionidae</taxon>
        <taxon>Myotis</taxon>
    </lineage>
</organism>
<keyword evidence="7" id="KW-0443">Lipid metabolism</keyword>
<dbReference type="PANTHER" id="PTHR43775">
    <property type="entry name" value="FATTY ACID SYNTHASE"/>
    <property type="match status" value="1"/>
</dbReference>
<dbReference type="InParanoid" id="G1PV07"/>
<dbReference type="GO" id="GO:0005737">
    <property type="term" value="C:cytoplasm"/>
    <property type="evidence" value="ECO:0007669"/>
    <property type="project" value="TreeGrafter"/>
</dbReference>
<dbReference type="InterPro" id="IPR001227">
    <property type="entry name" value="Ac_transferase_dom_sf"/>
</dbReference>
<evidence type="ECO:0000256" key="6">
    <source>
        <dbReference type="ARBA" id="ARBA00023002"/>
    </source>
</evidence>
<keyword evidence="2" id="KW-0596">Phosphopantetheine</keyword>
<evidence type="ECO:0000256" key="8">
    <source>
        <dbReference type="ARBA" id="ARBA00023160"/>
    </source>
</evidence>
<comment type="pathway">
    <text evidence="1">Lipid metabolism; fatty acid biosynthesis.</text>
</comment>
<reference evidence="12 13" key="1">
    <citation type="journal article" date="2011" name="Nature">
        <title>A high-resolution map of human evolutionary constraint using 29 mammals.</title>
        <authorList>
            <person name="Lindblad-Toh K."/>
            <person name="Garber M."/>
            <person name="Zuk O."/>
            <person name="Lin M.F."/>
            <person name="Parker B.J."/>
            <person name="Washietl S."/>
            <person name="Kheradpour P."/>
            <person name="Ernst J."/>
            <person name="Jordan G."/>
            <person name="Mauceli E."/>
            <person name="Ward L.D."/>
            <person name="Lowe C.B."/>
            <person name="Holloway A.K."/>
            <person name="Clamp M."/>
            <person name="Gnerre S."/>
            <person name="Alfoldi J."/>
            <person name="Beal K."/>
            <person name="Chang J."/>
            <person name="Clawson H."/>
            <person name="Cuff J."/>
            <person name="Di Palma F."/>
            <person name="Fitzgerald S."/>
            <person name="Flicek P."/>
            <person name="Guttman M."/>
            <person name="Hubisz M.J."/>
            <person name="Jaffe D.B."/>
            <person name="Jungreis I."/>
            <person name="Kent W.J."/>
            <person name="Kostka D."/>
            <person name="Lara M."/>
            <person name="Martins A.L."/>
            <person name="Massingham T."/>
            <person name="Moltke I."/>
            <person name="Raney B.J."/>
            <person name="Rasmussen M.D."/>
            <person name="Robinson J."/>
            <person name="Stark A."/>
            <person name="Vilella A.J."/>
            <person name="Wen J."/>
            <person name="Xie X."/>
            <person name="Zody M.C."/>
            <person name="Baldwin J."/>
            <person name="Bloom T."/>
            <person name="Chin C.W."/>
            <person name="Heiman D."/>
            <person name="Nicol R."/>
            <person name="Nusbaum C."/>
            <person name="Young S."/>
            <person name="Wilkinson J."/>
            <person name="Worley K.C."/>
            <person name="Kovar C.L."/>
            <person name="Muzny D.M."/>
            <person name="Gibbs R.A."/>
            <person name="Cree A."/>
            <person name="Dihn H.H."/>
            <person name="Fowler G."/>
            <person name="Jhangiani S."/>
            <person name="Joshi V."/>
            <person name="Lee S."/>
            <person name="Lewis L.R."/>
            <person name="Nazareth L.V."/>
            <person name="Okwuonu G."/>
            <person name="Santibanez J."/>
            <person name="Warren W.C."/>
            <person name="Mardis E.R."/>
            <person name="Weinstock G.M."/>
            <person name="Wilson R.K."/>
            <person name="Delehaunty K."/>
            <person name="Dooling D."/>
            <person name="Fronik C."/>
            <person name="Fulton L."/>
            <person name="Fulton B."/>
            <person name="Graves T."/>
            <person name="Minx P."/>
            <person name="Sodergren E."/>
            <person name="Birney E."/>
            <person name="Margulies E.H."/>
            <person name="Herrero J."/>
            <person name="Green E.D."/>
            <person name="Haussler D."/>
            <person name="Siepel A."/>
            <person name="Goldman N."/>
            <person name="Pollard K.S."/>
            <person name="Pedersen J.S."/>
            <person name="Lander E.S."/>
            <person name="Kellis M."/>
        </authorList>
    </citation>
    <scope>NUCLEOTIDE SEQUENCE [LARGE SCALE GENOMIC DNA]</scope>
</reference>
<protein>
    <recommendedName>
        <fullName evidence="11">Malonyl-CoA:ACP transacylase (MAT) domain-containing protein</fullName>
    </recommendedName>
</protein>
<dbReference type="UniPathway" id="UPA00094"/>
<dbReference type="SMART" id="SM00827">
    <property type="entry name" value="PKS_AT"/>
    <property type="match status" value="1"/>
</dbReference>
<keyword evidence="3" id="KW-0444">Lipid biosynthesis</keyword>
<evidence type="ECO:0000256" key="10">
    <source>
        <dbReference type="ARBA" id="ARBA00048404"/>
    </source>
</evidence>
<dbReference type="SUPFAM" id="SSF52151">
    <property type="entry name" value="FabD/lysophospholipase-like"/>
    <property type="match status" value="1"/>
</dbReference>
<evidence type="ECO:0000313" key="12">
    <source>
        <dbReference type="Ensembl" id="ENSMLUP00000015145.2"/>
    </source>
</evidence>
<keyword evidence="8" id="KW-0275">Fatty acid biosynthesis</keyword>
<evidence type="ECO:0000256" key="1">
    <source>
        <dbReference type="ARBA" id="ARBA00005194"/>
    </source>
</evidence>
<dbReference type="GeneTree" id="ENSGT00940000157276"/>
<dbReference type="EMBL" id="AAPE02061259">
    <property type="status" value="NOT_ANNOTATED_CDS"/>
    <property type="molecule type" value="Genomic_DNA"/>
</dbReference>
<dbReference type="SUPFAM" id="SSF55048">
    <property type="entry name" value="Probable ACP-binding domain of malonyl-CoA ACP transacylase"/>
    <property type="match status" value="1"/>
</dbReference>
<evidence type="ECO:0000256" key="3">
    <source>
        <dbReference type="ARBA" id="ARBA00022516"/>
    </source>
</evidence>
<keyword evidence="13" id="KW-1185">Reference proteome</keyword>
<accession>G1PV07</accession>
<dbReference type="InterPro" id="IPR016035">
    <property type="entry name" value="Acyl_Trfase/lysoPLipase"/>
</dbReference>
<dbReference type="PANTHER" id="PTHR43775:SF7">
    <property type="entry name" value="FATTY ACID SYNTHASE"/>
    <property type="match status" value="1"/>
</dbReference>
<evidence type="ECO:0000259" key="11">
    <source>
        <dbReference type="SMART" id="SM00827"/>
    </source>
</evidence>
<dbReference type="eggNOG" id="KOG1202">
    <property type="taxonomic scope" value="Eukaryota"/>
</dbReference>
<dbReference type="Ensembl" id="ENSMLUT00000016620.2">
    <property type="protein sequence ID" value="ENSMLUP00000015145.2"/>
    <property type="gene ID" value="ENSMLUG00000016584.2"/>
</dbReference>
<evidence type="ECO:0000256" key="2">
    <source>
        <dbReference type="ARBA" id="ARBA00022450"/>
    </source>
</evidence>
<feature type="domain" description="Malonyl-CoA:ACP transacylase (MAT)" evidence="11">
    <location>
        <begin position="1"/>
        <end position="181"/>
    </location>
</feature>
<name>G1PV07_MYOLU</name>
<keyword evidence="5" id="KW-0521">NADP</keyword>
<dbReference type="Pfam" id="PF00698">
    <property type="entry name" value="Acyl_transf_1"/>
    <property type="match status" value="1"/>
</dbReference>